<organism evidence="3 4">
    <name type="scientific">Streptomyces boncukensis</name>
    <dbReference type="NCBI Taxonomy" id="2711219"/>
    <lineage>
        <taxon>Bacteria</taxon>
        <taxon>Bacillati</taxon>
        <taxon>Actinomycetota</taxon>
        <taxon>Actinomycetes</taxon>
        <taxon>Kitasatosporales</taxon>
        <taxon>Streptomycetaceae</taxon>
        <taxon>Streptomyces</taxon>
    </lineage>
</organism>
<protein>
    <submittedName>
        <fullName evidence="3">Universal stress protein</fullName>
    </submittedName>
</protein>
<evidence type="ECO:0000313" key="3">
    <source>
        <dbReference type="EMBL" id="NGO70022.1"/>
    </source>
</evidence>
<keyword evidence="4" id="KW-1185">Reference proteome</keyword>
<reference evidence="3 4" key="1">
    <citation type="submission" date="2020-02" db="EMBL/GenBank/DDBJ databases">
        <title>Whole-genome analyses of novel actinobacteria.</title>
        <authorList>
            <person name="Sahin N."/>
            <person name="Tatar D."/>
        </authorList>
    </citation>
    <scope>NUCLEOTIDE SEQUENCE [LARGE SCALE GENOMIC DNA]</scope>
    <source>
        <strain evidence="3 4">SB3404</strain>
    </source>
</reference>
<evidence type="ECO:0000259" key="2">
    <source>
        <dbReference type="Pfam" id="PF00582"/>
    </source>
</evidence>
<gene>
    <name evidence="3" type="ORF">G5C65_17005</name>
</gene>
<dbReference type="PANTHER" id="PTHR46268:SF6">
    <property type="entry name" value="UNIVERSAL STRESS PROTEIN UP12"/>
    <property type="match status" value="1"/>
</dbReference>
<dbReference type="Pfam" id="PF00582">
    <property type="entry name" value="Usp"/>
    <property type="match status" value="2"/>
</dbReference>
<dbReference type="InterPro" id="IPR006016">
    <property type="entry name" value="UspA"/>
</dbReference>
<dbReference type="RefSeq" id="WP_165299698.1">
    <property type="nucleotide sequence ID" value="NZ_JAAKZZ010000160.1"/>
</dbReference>
<comment type="caution">
    <text evidence="3">The sequence shown here is derived from an EMBL/GenBank/DDBJ whole genome shotgun (WGS) entry which is preliminary data.</text>
</comment>
<dbReference type="Proteomes" id="UP000477722">
    <property type="component" value="Unassembled WGS sequence"/>
</dbReference>
<proteinExistence type="inferred from homology"/>
<name>A0A6G4WYT5_9ACTN</name>
<sequence length="291" mass="29668">MTDSSEHPPIVVGITPDTGQREALLWAAAEAQHSGAPLLLVHAWGMPSMSYGAAVLASDVAANLRAQGEQALTESEQFVTDRYPQVEVTGVAADEQPAEALRARAAGAAMVVLGARPPSKRGPFPVSAVALPVMAHVHCPVAVVPEEARKPATGEPFLVVGVDGSPSAAAAARLAFGEAAARGAALRAVCAWHSPWLGSLDVQAVAGEAERTLEEVVSPLSARHPGVRVEQEAVAGHPVQVLTDAAEGATGLVVGSRGHGGFVGMLLGSVSQGVLRHARCPVVVVPPAAEP</sequence>
<dbReference type="AlphaFoldDB" id="A0A6G4WYT5"/>
<dbReference type="EMBL" id="JAAKZZ010000160">
    <property type="protein sequence ID" value="NGO70022.1"/>
    <property type="molecule type" value="Genomic_DNA"/>
</dbReference>
<dbReference type="InterPro" id="IPR006015">
    <property type="entry name" value="Universal_stress_UspA"/>
</dbReference>
<comment type="similarity">
    <text evidence="1">Belongs to the universal stress protein A family.</text>
</comment>
<dbReference type="InterPro" id="IPR014729">
    <property type="entry name" value="Rossmann-like_a/b/a_fold"/>
</dbReference>
<dbReference type="PANTHER" id="PTHR46268">
    <property type="entry name" value="STRESS RESPONSE PROTEIN NHAX"/>
    <property type="match status" value="1"/>
</dbReference>
<accession>A0A6G4WYT5</accession>
<dbReference type="Gene3D" id="3.40.50.620">
    <property type="entry name" value="HUPs"/>
    <property type="match status" value="2"/>
</dbReference>
<feature type="domain" description="UspA" evidence="2">
    <location>
        <begin position="9"/>
        <end position="145"/>
    </location>
</feature>
<feature type="domain" description="UspA" evidence="2">
    <location>
        <begin position="159"/>
        <end position="286"/>
    </location>
</feature>
<evidence type="ECO:0000256" key="1">
    <source>
        <dbReference type="ARBA" id="ARBA00008791"/>
    </source>
</evidence>
<evidence type="ECO:0000313" key="4">
    <source>
        <dbReference type="Proteomes" id="UP000477722"/>
    </source>
</evidence>
<dbReference type="SUPFAM" id="SSF52402">
    <property type="entry name" value="Adenine nucleotide alpha hydrolases-like"/>
    <property type="match status" value="2"/>
</dbReference>
<dbReference type="PRINTS" id="PR01438">
    <property type="entry name" value="UNVRSLSTRESS"/>
</dbReference>